<evidence type="ECO:0000313" key="3">
    <source>
        <dbReference type="EMBL" id="OGL70598.1"/>
    </source>
</evidence>
<dbReference type="Proteomes" id="UP000177097">
    <property type="component" value="Unassembled WGS sequence"/>
</dbReference>
<dbReference type="PANTHER" id="PTHR46648">
    <property type="entry name" value="HIT FAMILY PROTEIN 1"/>
    <property type="match status" value="1"/>
</dbReference>
<proteinExistence type="predicted"/>
<protein>
    <recommendedName>
        <fullName evidence="2">HIT domain-containing protein</fullName>
    </recommendedName>
</protein>
<dbReference type="GO" id="GO:0009117">
    <property type="term" value="P:nucleotide metabolic process"/>
    <property type="evidence" value="ECO:0007669"/>
    <property type="project" value="TreeGrafter"/>
</dbReference>
<comment type="caution">
    <text evidence="3">The sequence shown here is derived from an EMBL/GenBank/DDBJ whole genome shotgun (WGS) entry which is preliminary data.</text>
</comment>
<dbReference type="AlphaFoldDB" id="A0A1F7TYB9"/>
<dbReference type="PANTHER" id="PTHR46648:SF1">
    <property type="entry name" value="ADENOSINE 5'-MONOPHOSPHORAMIDASE HNT1"/>
    <property type="match status" value="1"/>
</dbReference>
<evidence type="ECO:0000313" key="4">
    <source>
        <dbReference type="Proteomes" id="UP000177097"/>
    </source>
</evidence>
<dbReference type="GO" id="GO:0003824">
    <property type="term" value="F:catalytic activity"/>
    <property type="evidence" value="ECO:0007669"/>
    <property type="project" value="InterPro"/>
</dbReference>
<dbReference type="InterPro" id="IPR011146">
    <property type="entry name" value="HIT-like"/>
</dbReference>
<dbReference type="Gene3D" id="3.30.428.10">
    <property type="entry name" value="HIT-like"/>
    <property type="match status" value="1"/>
</dbReference>
<dbReference type="SUPFAM" id="SSF54197">
    <property type="entry name" value="HIT-like"/>
    <property type="match status" value="1"/>
</dbReference>
<reference evidence="3 4" key="1">
    <citation type="journal article" date="2016" name="Nat. Commun.">
        <title>Thousands of microbial genomes shed light on interconnected biogeochemical processes in an aquifer system.</title>
        <authorList>
            <person name="Anantharaman K."/>
            <person name="Brown C.T."/>
            <person name="Hug L.A."/>
            <person name="Sharon I."/>
            <person name="Castelle C.J."/>
            <person name="Probst A.J."/>
            <person name="Thomas B.C."/>
            <person name="Singh A."/>
            <person name="Wilkins M.J."/>
            <person name="Karaoz U."/>
            <person name="Brodie E.L."/>
            <person name="Williams K.H."/>
            <person name="Hubbard S.S."/>
            <person name="Banfield J.F."/>
        </authorList>
    </citation>
    <scope>NUCLEOTIDE SEQUENCE [LARGE SCALE GENOMIC DNA]</scope>
</reference>
<sequence length="125" mass="14595">MHADLPIPKPEAIVYENAHLYACLATYPITRGHVVVVWKKHVEDLHDLSNEEYDELMDAVDRVRDVMLQVLKVPKVYLIYMDEAKHVHWQLVPRYNKKGFDVFEHAPKVTDDFSLAEPLRACLNK</sequence>
<dbReference type="EMBL" id="MGDX01000028">
    <property type="protein sequence ID" value="OGL70598.1"/>
    <property type="molecule type" value="Genomic_DNA"/>
</dbReference>
<comment type="caution">
    <text evidence="1">Lacks conserved residue(s) required for the propagation of feature annotation.</text>
</comment>
<dbReference type="InterPro" id="IPR001310">
    <property type="entry name" value="Histidine_triad_HIT"/>
</dbReference>
<dbReference type="STRING" id="1802389.A3C17_03295"/>
<feature type="domain" description="HIT" evidence="2">
    <location>
        <begin position="1"/>
        <end position="102"/>
    </location>
</feature>
<accession>A0A1F7TYB9</accession>
<dbReference type="Pfam" id="PF01230">
    <property type="entry name" value="HIT"/>
    <property type="match status" value="1"/>
</dbReference>
<evidence type="ECO:0000259" key="2">
    <source>
        <dbReference type="PROSITE" id="PS51084"/>
    </source>
</evidence>
<organism evidence="3 4">
    <name type="scientific">Candidatus Uhrbacteria bacterium RIFCSPHIGHO2_02_FULL_53_13</name>
    <dbReference type="NCBI Taxonomy" id="1802389"/>
    <lineage>
        <taxon>Bacteria</taxon>
        <taxon>Candidatus Uhriibacteriota</taxon>
    </lineage>
</organism>
<evidence type="ECO:0000256" key="1">
    <source>
        <dbReference type="PROSITE-ProRule" id="PRU00464"/>
    </source>
</evidence>
<dbReference type="PROSITE" id="PS51084">
    <property type="entry name" value="HIT_2"/>
    <property type="match status" value="1"/>
</dbReference>
<dbReference type="InterPro" id="IPR036265">
    <property type="entry name" value="HIT-like_sf"/>
</dbReference>
<gene>
    <name evidence="3" type="ORF">A3C17_03295</name>
</gene>
<name>A0A1F7TYB9_9BACT</name>